<comment type="caution">
    <text evidence="7">The sequence shown here is derived from an EMBL/GenBank/DDBJ whole genome shotgun (WGS) entry which is preliminary data.</text>
</comment>
<evidence type="ECO:0000256" key="3">
    <source>
        <dbReference type="ARBA" id="ARBA00023015"/>
    </source>
</evidence>
<keyword evidence="8" id="KW-1185">Reference proteome</keyword>
<dbReference type="EMBL" id="JAKKSL010000005">
    <property type="protein sequence ID" value="MCI2285364.1"/>
    <property type="molecule type" value="Genomic_DNA"/>
</dbReference>
<dbReference type="PANTHER" id="PTHR33164:SF5">
    <property type="entry name" value="ORGANIC HYDROPEROXIDE RESISTANCE TRANSCRIPTIONAL REGULATOR"/>
    <property type="match status" value="1"/>
</dbReference>
<dbReference type="SMART" id="SM00347">
    <property type="entry name" value="HTH_MARR"/>
    <property type="match status" value="1"/>
</dbReference>
<evidence type="ECO:0000313" key="7">
    <source>
        <dbReference type="EMBL" id="MCI2285364.1"/>
    </source>
</evidence>
<dbReference type="InterPro" id="IPR000835">
    <property type="entry name" value="HTH_MarR-typ"/>
</dbReference>
<dbReference type="InterPro" id="IPR039422">
    <property type="entry name" value="MarR/SlyA-like"/>
</dbReference>
<evidence type="ECO:0000259" key="6">
    <source>
        <dbReference type="PROSITE" id="PS50995"/>
    </source>
</evidence>
<dbReference type="InterPro" id="IPR036388">
    <property type="entry name" value="WH-like_DNA-bd_sf"/>
</dbReference>
<gene>
    <name evidence="7" type="ORF">L3081_20730</name>
</gene>
<evidence type="ECO:0000256" key="4">
    <source>
        <dbReference type="ARBA" id="ARBA00023125"/>
    </source>
</evidence>
<organism evidence="7 8">
    <name type="scientific">Colwellia maritima</name>
    <dbReference type="NCBI Taxonomy" id="2912588"/>
    <lineage>
        <taxon>Bacteria</taxon>
        <taxon>Pseudomonadati</taxon>
        <taxon>Pseudomonadota</taxon>
        <taxon>Gammaproteobacteria</taxon>
        <taxon>Alteromonadales</taxon>
        <taxon>Colwelliaceae</taxon>
        <taxon>Colwellia</taxon>
    </lineage>
</organism>
<dbReference type="SUPFAM" id="SSF46785">
    <property type="entry name" value="Winged helix' DNA-binding domain"/>
    <property type="match status" value="1"/>
</dbReference>
<dbReference type="PANTHER" id="PTHR33164">
    <property type="entry name" value="TRANSCRIPTIONAL REGULATOR, MARR FAMILY"/>
    <property type="match status" value="1"/>
</dbReference>
<name>A0ABS9X563_9GAMM</name>
<keyword evidence="4" id="KW-0238">DNA-binding</keyword>
<dbReference type="InterPro" id="IPR036390">
    <property type="entry name" value="WH_DNA-bd_sf"/>
</dbReference>
<sequence>MSNDSLKLENQLCFRLYSLSKLMNRHYSPVLKKLGLTYSQYLVMLVLWENTDATNDTSLAISVKQLGIRLDLDSGTLSPLLKRLENQALLSRVRNSEDERSVEVTLTDKGCLLKQQAQGIPAQMFSVTGMSIDELHAMNSQLDNLLATMSLE</sequence>
<accession>A0ABS9X563</accession>
<dbReference type="Gene3D" id="1.10.10.10">
    <property type="entry name" value="Winged helix-like DNA-binding domain superfamily/Winged helix DNA-binding domain"/>
    <property type="match status" value="1"/>
</dbReference>
<dbReference type="InterPro" id="IPR055166">
    <property type="entry name" value="Transc_reg_Sar_Rot_HTH"/>
</dbReference>
<keyword evidence="5" id="KW-0804">Transcription</keyword>
<evidence type="ECO:0000256" key="2">
    <source>
        <dbReference type="ARBA" id="ARBA00022490"/>
    </source>
</evidence>
<dbReference type="PROSITE" id="PS50995">
    <property type="entry name" value="HTH_MARR_2"/>
    <property type="match status" value="1"/>
</dbReference>
<keyword evidence="2" id="KW-0963">Cytoplasm</keyword>
<evidence type="ECO:0000256" key="5">
    <source>
        <dbReference type="ARBA" id="ARBA00023163"/>
    </source>
</evidence>
<dbReference type="Proteomes" id="UP001139646">
    <property type="component" value="Unassembled WGS sequence"/>
</dbReference>
<proteinExistence type="predicted"/>
<keyword evidence="3" id="KW-0805">Transcription regulation</keyword>
<protein>
    <submittedName>
        <fullName evidence="7">MarR family transcriptional regulator</fullName>
    </submittedName>
</protein>
<comment type="subcellular location">
    <subcellularLocation>
        <location evidence="1">Cytoplasm</location>
    </subcellularLocation>
</comment>
<feature type="domain" description="HTH marR-type" evidence="6">
    <location>
        <begin position="9"/>
        <end position="147"/>
    </location>
</feature>
<evidence type="ECO:0000256" key="1">
    <source>
        <dbReference type="ARBA" id="ARBA00004496"/>
    </source>
</evidence>
<dbReference type="Pfam" id="PF22381">
    <property type="entry name" value="Staph_reg_Sar_Rot"/>
    <property type="match status" value="1"/>
</dbReference>
<reference evidence="7" key="1">
    <citation type="submission" date="2022-01" db="EMBL/GenBank/DDBJ databases">
        <title>Colwellia maritima, isolated from seawater.</title>
        <authorList>
            <person name="Kristyanto S."/>
            <person name="Jung J."/>
            <person name="Jeon C.O."/>
        </authorList>
    </citation>
    <scope>NUCLEOTIDE SEQUENCE</scope>
    <source>
        <strain evidence="7">MSW7</strain>
    </source>
</reference>
<dbReference type="PRINTS" id="PR00598">
    <property type="entry name" value="HTHMARR"/>
</dbReference>
<evidence type="ECO:0000313" key="8">
    <source>
        <dbReference type="Proteomes" id="UP001139646"/>
    </source>
</evidence>
<dbReference type="RefSeq" id="WP_242288248.1">
    <property type="nucleotide sequence ID" value="NZ_JAKKSL010000005.1"/>
</dbReference>